<dbReference type="EMBL" id="JBHUFV010000061">
    <property type="protein sequence ID" value="MFD1937740.1"/>
    <property type="molecule type" value="Genomic_DNA"/>
</dbReference>
<dbReference type="PROSITE" id="PS50801">
    <property type="entry name" value="STAS"/>
    <property type="match status" value="1"/>
</dbReference>
<evidence type="ECO:0000259" key="1">
    <source>
        <dbReference type="PROSITE" id="PS50801"/>
    </source>
</evidence>
<evidence type="ECO:0000313" key="2">
    <source>
        <dbReference type="EMBL" id="MFD1937740.1"/>
    </source>
</evidence>
<evidence type="ECO:0000313" key="3">
    <source>
        <dbReference type="Proteomes" id="UP001597368"/>
    </source>
</evidence>
<keyword evidence="3" id="KW-1185">Reference proteome</keyword>
<dbReference type="RefSeq" id="WP_379579195.1">
    <property type="nucleotide sequence ID" value="NZ_JBHUFV010000061.1"/>
</dbReference>
<dbReference type="Pfam" id="PF01740">
    <property type="entry name" value="STAS"/>
    <property type="match status" value="1"/>
</dbReference>
<name>A0ABW4T9F8_9ACTN</name>
<protein>
    <submittedName>
        <fullName evidence="2">STAS domain-containing protein</fullName>
    </submittedName>
</protein>
<dbReference type="Proteomes" id="UP001597368">
    <property type="component" value="Unassembled WGS sequence"/>
</dbReference>
<organism evidence="2 3">
    <name type="scientific">Nonomuraea mangrovi</name>
    <dbReference type="NCBI Taxonomy" id="2316207"/>
    <lineage>
        <taxon>Bacteria</taxon>
        <taxon>Bacillati</taxon>
        <taxon>Actinomycetota</taxon>
        <taxon>Actinomycetes</taxon>
        <taxon>Streptosporangiales</taxon>
        <taxon>Streptosporangiaceae</taxon>
        <taxon>Nonomuraea</taxon>
    </lineage>
</organism>
<dbReference type="InterPro" id="IPR036513">
    <property type="entry name" value="STAS_dom_sf"/>
</dbReference>
<accession>A0ABW4T9F8</accession>
<dbReference type="Gene3D" id="3.30.750.24">
    <property type="entry name" value="STAS domain"/>
    <property type="match status" value="1"/>
</dbReference>
<sequence>MTFVDTTGLGLLVRLLAELRDNGGDLALVASADCGALRRLSSMNLAGLFRVFDAVPGAAALPATG</sequence>
<proteinExistence type="predicted"/>
<gene>
    <name evidence="2" type="ORF">ACFSKW_40355</name>
</gene>
<feature type="domain" description="STAS" evidence="1">
    <location>
        <begin position="1"/>
        <end position="62"/>
    </location>
</feature>
<comment type="caution">
    <text evidence="2">The sequence shown here is derived from an EMBL/GenBank/DDBJ whole genome shotgun (WGS) entry which is preliminary data.</text>
</comment>
<dbReference type="InterPro" id="IPR002645">
    <property type="entry name" value="STAS_dom"/>
</dbReference>
<reference evidence="3" key="1">
    <citation type="journal article" date="2019" name="Int. J. Syst. Evol. Microbiol.">
        <title>The Global Catalogue of Microorganisms (GCM) 10K type strain sequencing project: providing services to taxonomists for standard genome sequencing and annotation.</title>
        <authorList>
            <consortium name="The Broad Institute Genomics Platform"/>
            <consortium name="The Broad Institute Genome Sequencing Center for Infectious Disease"/>
            <person name="Wu L."/>
            <person name="Ma J."/>
        </authorList>
    </citation>
    <scope>NUCLEOTIDE SEQUENCE [LARGE SCALE GENOMIC DNA]</scope>
    <source>
        <strain evidence="3">ICMP 6774ER</strain>
    </source>
</reference>
<dbReference type="SUPFAM" id="SSF52091">
    <property type="entry name" value="SpoIIaa-like"/>
    <property type="match status" value="1"/>
</dbReference>